<organism evidence="2 3">
    <name type="scientific">Bergeyella cardium</name>
    <dbReference type="NCBI Taxonomy" id="1585976"/>
    <lineage>
        <taxon>Bacteria</taxon>
        <taxon>Pseudomonadati</taxon>
        <taxon>Bacteroidota</taxon>
        <taxon>Flavobacteriia</taxon>
        <taxon>Flavobacteriales</taxon>
        <taxon>Weeksellaceae</taxon>
        <taxon>Bergeyella</taxon>
    </lineage>
</organism>
<reference evidence="2 3" key="1">
    <citation type="submission" date="2018-04" db="EMBL/GenBank/DDBJ databases">
        <title>Characteristic and Complete Genome Sequencing of A Novel Member of Infective Endocarditis Causative Bacteria: Bergeyella cardium QL-PH.</title>
        <authorList>
            <person name="Pan H."/>
            <person name="Sun E."/>
            <person name="Zhang Y."/>
        </authorList>
    </citation>
    <scope>NUCLEOTIDE SEQUENCE [LARGE SCALE GENOMIC DNA]</scope>
    <source>
        <strain evidence="2 3">HPQL</strain>
    </source>
</reference>
<evidence type="ECO:0000313" key="2">
    <source>
        <dbReference type="EMBL" id="QHN65186.1"/>
    </source>
</evidence>
<dbReference type="AlphaFoldDB" id="A0A6P1QSU2"/>
<dbReference type="KEGG" id="bcad:DBX24_04390"/>
<evidence type="ECO:0000256" key="1">
    <source>
        <dbReference type="SAM" id="MobiDB-lite"/>
    </source>
</evidence>
<gene>
    <name evidence="2" type="ORF">DBX24_04390</name>
</gene>
<keyword evidence="3" id="KW-1185">Reference proteome</keyword>
<proteinExistence type="predicted"/>
<dbReference type="EMBL" id="CP029149">
    <property type="protein sequence ID" value="QHN65186.1"/>
    <property type="molecule type" value="Genomic_DNA"/>
</dbReference>
<dbReference type="Proteomes" id="UP000464318">
    <property type="component" value="Chromosome"/>
</dbReference>
<name>A0A6P1QSU2_9FLAO</name>
<protein>
    <submittedName>
        <fullName evidence="2">Uncharacterized protein</fullName>
    </submittedName>
</protein>
<feature type="compositionally biased region" description="Acidic residues" evidence="1">
    <location>
        <begin position="41"/>
        <end position="71"/>
    </location>
</feature>
<dbReference type="RefSeq" id="WP_160224077.1">
    <property type="nucleotide sequence ID" value="NZ_CP029149.1"/>
</dbReference>
<feature type="region of interest" description="Disordered" evidence="1">
    <location>
        <begin position="37"/>
        <end position="75"/>
    </location>
</feature>
<evidence type="ECO:0000313" key="3">
    <source>
        <dbReference type="Proteomes" id="UP000464318"/>
    </source>
</evidence>
<accession>A0A6P1QSU2</accession>
<sequence length="144" mass="16228">MIRFYILNYAFIFALLTGCDKTPKTAQNETLPLAKTSTEAITDDTSAEEAEEEIATTEEEATADENEETYDEPSVKGAPFKLNLKTNKPSIIDLCSAIIPRYEDYKWFYDDFMSSGARNSKYNTYDVKNGYIRYETPSAPGAVI</sequence>
<dbReference type="PROSITE" id="PS51257">
    <property type="entry name" value="PROKAR_LIPOPROTEIN"/>
    <property type="match status" value="1"/>
</dbReference>